<evidence type="ECO:0000313" key="5">
    <source>
        <dbReference type="EMBL" id="ABS60110.1"/>
    </source>
</evidence>
<dbReference type="HOGENOM" id="CLU_000604_1_22_0"/>
<evidence type="ECO:0000256" key="3">
    <source>
        <dbReference type="ARBA" id="ARBA00022840"/>
    </source>
</evidence>
<dbReference type="Pfam" id="PF00005">
    <property type="entry name" value="ABC_tran"/>
    <property type="match status" value="1"/>
</dbReference>
<dbReference type="GO" id="GO:0016887">
    <property type="term" value="F:ATP hydrolysis activity"/>
    <property type="evidence" value="ECO:0007669"/>
    <property type="project" value="InterPro"/>
</dbReference>
<accession>A7HJM7</accession>
<dbReference type="AlphaFoldDB" id="A7HJM7"/>
<dbReference type="Gene3D" id="3.40.50.300">
    <property type="entry name" value="P-loop containing nucleotide triphosphate hydrolases"/>
    <property type="match status" value="1"/>
</dbReference>
<dbReference type="KEGG" id="fno:Fnod_0243"/>
<evidence type="ECO:0000313" key="6">
    <source>
        <dbReference type="Proteomes" id="UP000002415"/>
    </source>
</evidence>
<evidence type="ECO:0000259" key="4">
    <source>
        <dbReference type="PROSITE" id="PS50893"/>
    </source>
</evidence>
<dbReference type="InterPro" id="IPR027417">
    <property type="entry name" value="P-loop_NTPase"/>
</dbReference>
<dbReference type="PANTHER" id="PTHR42788">
    <property type="entry name" value="TAURINE IMPORT ATP-BINDING PROTEIN-RELATED"/>
    <property type="match status" value="1"/>
</dbReference>
<keyword evidence="3" id="KW-0067">ATP-binding</keyword>
<dbReference type="PROSITE" id="PS50893">
    <property type="entry name" value="ABC_TRANSPORTER_2"/>
    <property type="match status" value="1"/>
</dbReference>
<gene>
    <name evidence="5" type="ordered locus">Fnod_0243</name>
</gene>
<protein>
    <submittedName>
        <fullName evidence="5">ABC transporter related</fullName>
    </submittedName>
</protein>
<reference evidence="5 6" key="1">
    <citation type="submission" date="2007-07" db="EMBL/GenBank/DDBJ databases">
        <title>Complete sequence of Fervidobacterium nodosum Rt17-B1.</title>
        <authorList>
            <consortium name="US DOE Joint Genome Institute"/>
            <person name="Copeland A."/>
            <person name="Lucas S."/>
            <person name="Lapidus A."/>
            <person name="Barry K."/>
            <person name="Glavina del Rio T."/>
            <person name="Dalin E."/>
            <person name="Tice H."/>
            <person name="Pitluck S."/>
            <person name="Saunders E."/>
            <person name="Brettin T."/>
            <person name="Bruce D."/>
            <person name="Detter J.C."/>
            <person name="Han C."/>
            <person name="Schmutz J."/>
            <person name="Larimer F."/>
            <person name="Land M."/>
            <person name="Hauser L."/>
            <person name="Kyrpides N."/>
            <person name="Mikhailova N."/>
            <person name="Nelson K."/>
            <person name="Gogarten J.P."/>
            <person name="Noll K."/>
            <person name="Richardson P."/>
        </authorList>
    </citation>
    <scope>NUCLEOTIDE SEQUENCE [LARGE SCALE GENOMIC DNA]</scope>
    <source>
        <strain evidence="6">ATCC 35602 / DSM 5306 / Rt17-B1</strain>
    </source>
</reference>
<feature type="domain" description="ABC transporter" evidence="4">
    <location>
        <begin position="12"/>
        <end position="224"/>
    </location>
</feature>
<keyword evidence="2" id="KW-0547">Nucleotide-binding</keyword>
<reference evidence="5 6" key="2">
    <citation type="journal article" date="2009" name="Proc. Natl. Acad. Sci. U.S.A.">
        <title>On the chimeric nature, thermophilic origin, and phylogenetic placement of the Thermotogales.</title>
        <authorList>
            <person name="Zhaxybayeva O."/>
            <person name="Swithers K.S."/>
            <person name="Lapierre P."/>
            <person name="Fournier G.P."/>
            <person name="Bickhart D.M."/>
            <person name="DeBoy R.T."/>
            <person name="Nelson K.E."/>
            <person name="Nesbo C.L."/>
            <person name="Doolittle W.F."/>
            <person name="Gogarten J.P."/>
            <person name="Noll K.M."/>
        </authorList>
    </citation>
    <scope>NUCLEOTIDE SEQUENCE [LARGE SCALE GENOMIC DNA]</scope>
    <source>
        <strain evidence="6">ATCC 35602 / DSM 5306 / Rt17-B1</strain>
    </source>
</reference>
<dbReference type="SMART" id="SM00382">
    <property type="entry name" value="AAA"/>
    <property type="match status" value="1"/>
</dbReference>
<dbReference type="STRING" id="381764.Fnod_0243"/>
<name>A7HJM7_FERNB</name>
<dbReference type="Proteomes" id="UP000002415">
    <property type="component" value="Chromosome"/>
</dbReference>
<dbReference type="eggNOG" id="COG1116">
    <property type="taxonomic scope" value="Bacteria"/>
</dbReference>
<sequence>MQEIRDELDVILSVENLSKSFEKLKVLENISFNLQRNMSIAFLGPSGCGKTTMIRIIANLEKDYEGKIERKYSKIGYVFQEPRLIPWKSVLENLKFVCEDEEKIMDVLKVMKVDKYAGYLPAKLSGGMRQRVNLARALVTEPDILFLDEPFASLDIHTKIDIINDLNKRREEKRYSMIIVTHDIKEAMLLADKIILLSDKPSTIIGEFITAGVPKTISDETFQKIESKILSEVIRRWSAV</sequence>
<dbReference type="PANTHER" id="PTHR42788:SF13">
    <property type="entry name" value="ALIPHATIC SULFONATES IMPORT ATP-BINDING PROTEIN SSUB"/>
    <property type="match status" value="1"/>
</dbReference>
<dbReference type="RefSeq" id="WP_011993432.1">
    <property type="nucleotide sequence ID" value="NC_009718.1"/>
</dbReference>
<dbReference type="InterPro" id="IPR003439">
    <property type="entry name" value="ABC_transporter-like_ATP-bd"/>
</dbReference>
<proteinExistence type="predicted"/>
<dbReference type="InterPro" id="IPR017871">
    <property type="entry name" value="ABC_transporter-like_CS"/>
</dbReference>
<evidence type="ECO:0000256" key="1">
    <source>
        <dbReference type="ARBA" id="ARBA00022448"/>
    </source>
</evidence>
<dbReference type="GO" id="GO:0005524">
    <property type="term" value="F:ATP binding"/>
    <property type="evidence" value="ECO:0007669"/>
    <property type="project" value="UniProtKB-KW"/>
</dbReference>
<organism evidence="5 6">
    <name type="scientific">Fervidobacterium nodosum (strain ATCC 35602 / DSM 5306 / Rt17-B1)</name>
    <dbReference type="NCBI Taxonomy" id="381764"/>
    <lineage>
        <taxon>Bacteria</taxon>
        <taxon>Thermotogati</taxon>
        <taxon>Thermotogota</taxon>
        <taxon>Thermotogae</taxon>
        <taxon>Thermotogales</taxon>
        <taxon>Fervidobacteriaceae</taxon>
        <taxon>Fervidobacterium</taxon>
    </lineage>
</organism>
<evidence type="ECO:0000256" key="2">
    <source>
        <dbReference type="ARBA" id="ARBA00022741"/>
    </source>
</evidence>
<dbReference type="InterPro" id="IPR050166">
    <property type="entry name" value="ABC_transporter_ATP-bind"/>
</dbReference>
<dbReference type="PROSITE" id="PS00211">
    <property type="entry name" value="ABC_TRANSPORTER_1"/>
    <property type="match status" value="1"/>
</dbReference>
<dbReference type="EMBL" id="CP000771">
    <property type="protein sequence ID" value="ABS60110.1"/>
    <property type="molecule type" value="Genomic_DNA"/>
</dbReference>
<keyword evidence="1" id="KW-0813">Transport</keyword>
<keyword evidence="6" id="KW-1185">Reference proteome</keyword>
<dbReference type="InterPro" id="IPR003593">
    <property type="entry name" value="AAA+_ATPase"/>
</dbReference>
<dbReference type="SUPFAM" id="SSF52540">
    <property type="entry name" value="P-loop containing nucleoside triphosphate hydrolases"/>
    <property type="match status" value="1"/>
</dbReference>